<dbReference type="EMBL" id="JALJOS010000109">
    <property type="protein sequence ID" value="KAK9815970.1"/>
    <property type="molecule type" value="Genomic_DNA"/>
</dbReference>
<evidence type="ECO:0000256" key="1">
    <source>
        <dbReference type="SAM" id="Phobius"/>
    </source>
</evidence>
<feature type="transmembrane region" description="Helical" evidence="1">
    <location>
        <begin position="169"/>
        <end position="192"/>
    </location>
</feature>
<proteinExistence type="predicted"/>
<sequence>MLIALRGSMSNPSATTSSGHVGITKTNRNFRRRLMIACVLGILASALYKAAIVIYFDIPDPLPMLAYLDGIPGSGGHSLQEVHAAFNWLNWLHSAFLARITDFSLGTLIYLITSWQPATKALSAHPWVCSGVTAACSGLGFVACFPRAIAPISLRPSDNVRGPLVQSLIVVVGIQGLLVPLSAAWLLLYVLVQPGGVSGYAASFLGSPKWDWLAAHSYSVFLLHTLVTLWLFQLIPVVSVIGPLEELHTYLVVCGLVLGVSTGLAWLLDSLIAAAMSSLGRNSRKISKAGKGNNKLA</sequence>
<keyword evidence="3" id="KW-1185">Reference proteome</keyword>
<feature type="transmembrane region" description="Helical" evidence="1">
    <location>
        <begin position="213"/>
        <end position="235"/>
    </location>
</feature>
<name>A0AAW1Q1F5_9CHLO</name>
<keyword evidence="1" id="KW-0812">Transmembrane</keyword>
<dbReference type="Proteomes" id="UP001438707">
    <property type="component" value="Unassembled WGS sequence"/>
</dbReference>
<reference evidence="2 3" key="1">
    <citation type="journal article" date="2024" name="Nat. Commun.">
        <title>Phylogenomics reveals the evolutionary origins of lichenization in chlorophyte algae.</title>
        <authorList>
            <person name="Puginier C."/>
            <person name="Libourel C."/>
            <person name="Otte J."/>
            <person name="Skaloud P."/>
            <person name="Haon M."/>
            <person name="Grisel S."/>
            <person name="Petersen M."/>
            <person name="Berrin J.G."/>
            <person name="Delaux P.M."/>
            <person name="Dal Grande F."/>
            <person name="Keller J."/>
        </authorList>
    </citation>
    <scope>NUCLEOTIDE SEQUENCE [LARGE SCALE GENOMIC DNA]</scope>
    <source>
        <strain evidence="2 3">SAG 2145</strain>
    </source>
</reference>
<evidence type="ECO:0000313" key="2">
    <source>
        <dbReference type="EMBL" id="KAK9815970.1"/>
    </source>
</evidence>
<accession>A0AAW1Q1F5</accession>
<keyword evidence="1" id="KW-0472">Membrane</keyword>
<feature type="transmembrane region" description="Helical" evidence="1">
    <location>
        <begin position="96"/>
        <end position="115"/>
    </location>
</feature>
<organism evidence="2 3">
    <name type="scientific">Apatococcus lobatus</name>
    <dbReference type="NCBI Taxonomy" id="904363"/>
    <lineage>
        <taxon>Eukaryota</taxon>
        <taxon>Viridiplantae</taxon>
        <taxon>Chlorophyta</taxon>
        <taxon>core chlorophytes</taxon>
        <taxon>Trebouxiophyceae</taxon>
        <taxon>Chlorellales</taxon>
        <taxon>Chlorellaceae</taxon>
        <taxon>Apatococcus</taxon>
    </lineage>
</organism>
<feature type="transmembrane region" description="Helical" evidence="1">
    <location>
        <begin position="247"/>
        <end position="275"/>
    </location>
</feature>
<keyword evidence="1" id="KW-1133">Transmembrane helix</keyword>
<feature type="transmembrane region" description="Helical" evidence="1">
    <location>
        <begin position="127"/>
        <end position="149"/>
    </location>
</feature>
<dbReference type="AlphaFoldDB" id="A0AAW1Q1F5"/>
<feature type="transmembrane region" description="Helical" evidence="1">
    <location>
        <begin position="34"/>
        <end position="56"/>
    </location>
</feature>
<gene>
    <name evidence="2" type="ORF">WJX74_009378</name>
</gene>
<protein>
    <submittedName>
        <fullName evidence="2">Uncharacterized protein</fullName>
    </submittedName>
</protein>
<comment type="caution">
    <text evidence="2">The sequence shown here is derived from an EMBL/GenBank/DDBJ whole genome shotgun (WGS) entry which is preliminary data.</text>
</comment>
<evidence type="ECO:0000313" key="3">
    <source>
        <dbReference type="Proteomes" id="UP001438707"/>
    </source>
</evidence>